<evidence type="ECO:0000256" key="1">
    <source>
        <dbReference type="SAM" id="MobiDB-lite"/>
    </source>
</evidence>
<evidence type="ECO:0000313" key="2">
    <source>
        <dbReference type="EMBL" id="GAA0186446.1"/>
    </source>
</evidence>
<dbReference type="Proteomes" id="UP001454036">
    <property type="component" value="Unassembled WGS sequence"/>
</dbReference>
<protein>
    <submittedName>
        <fullName evidence="2">Uncharacterized protein</fullName>
    </submittedName>
</protein>
<proteinExistence type="predicted"/>
<comment type="caution">
    <text evidence="2">The sequence shown here is derived from an EMBL/GenBank/DDBJ whole genome shotgun (WGS) entry which is preliminary data.</text>
</comment>
<dbReference type="EMBL" id="BAABME010013710">
    <property type="protein sequence ID" value="GAA0186446.1"/>
    <property type="molecule type" value="Genomic_DNA"/>
</dbReference>
<keyword evidence="3" id="KW-1185">Reference proteome</keyword>
<gene>
    <name evidence="2" type="ORF">LIER_33734</name>
</gene>
<feature type="region of interest" description="Disordered" evidence="1">
    <location>
        <begin position="38"/>
        <end position="66"/>
    </location>
</feature>
<dbReference type="AlphaFoldDB" id="A0AAV3S339"/>
<feature type="region of interest" description="Disordered" evidence="1">
    <location>
        <begin position="1"/>
        <end position="24"/>
    </location>
</feature>
<sequence>MVWLGGSSEQGSPTEGGFYGLDEPCDMPVVLEEEVVPSVEPGSPFLDPPASPPVVGIPSEAMTSSA</sequence>
<accession>A0AAV3S339</accession>
<organism evidence="2 3">
    <name type="scientific">Lithospermum erythrorhizon</name>
    <name type="common">Purple gromwell</name>
    <name type="synonym">Lithospermum officinale var. erythrorhizon</name>
    <dbReference type="NCBI Taxonomy" id="34254"/>
    <lineage>
        <taxon>Eukaryota</taxon>
        <taxon>Viridiplantae</taxon>
        <taxon>Streptophyta</taxon>
        <taxon>Embryophyta</taxon>
        <taxon>Tracheophyta</taxon>
        <taxon>Spermatophyta</taxon>
        <taxon>Magnoliopsida</taxon>
        <taxon>eudicotyledons</taxon>
        <taxon>Gunneridae</taxon>
        <taxon>Pentapetalae</taxon>
        <taxon>asterids</taxon>
        <taxon>lamiids</taxon>
        <taxon>Boraginales</taxon>
        <taxon>Boraginaceae</taxon>
        <taxon>Boraginoideae</taxon>
        <taxon>Lithospermeae</taxon>
        <taxon>Lithospermum</taxon>
    </lineage>
</organism>
<reference evidence="2 3" key="1">
    <citation type="submission" date="2024-01" db="EMBL/GenBank/DDBJ databases">
        <title>The complete chloroplast genome sequence of Lithospermum erythrorhizon: insights into the phylogenetic relationship among Boraginaceae species and the maternal lineages of purple gromwells.</title>
        <authorList>
            <person name="Okada T."/>
            <person name="Watanabe K."/>
        </authorList>
    </citation>
    <scope>NUCLEOTIDE SEQUENCE [LARGE SCALE GENOMIC DNA]</scope>
</reference>
<name>A0AAV3S339_LITER</name>
<evidence type="ECO:0000313" key="3">
    <source>
        <dbReference type="Proteomes" id="UP001454036"/>
    </source>
</evidence>